<dbReference type="Pfam" id="PF03105">
    <property type="entry name" value="SPX"/>
    <property type="match status" value="1"/>
</dbReference>
<keyword evidence="4 7" id="KW-1133">Transmembrane helix</keyword>
<comment type="caution">
    <text evidence="10">The sequence shown here is derived from an EMBL/GenBank/DDBJ whole genome shotgun (WGS) entry which is preliminary data.</text>
</comment>
<feature type="transmembrane region" description="Helical" evidence="7">
    <location>
        <begin position="629"/>
        <end position="649"/>
    </location>
</feature>
<dbReference type="CDD" id="cd14475">
    <property type="entry name" value="SPX_SYG1_like"/>
    <property type="match status" value="1"/>
</dbReference>
<organism evidence="10 11">
    <name type="scientific">Rhizoctonia solani</name>
    <dbReference type="NCBI Taxonomy" id="456999"/>
    <lineage>
        <taxon>Eukaryota</taxon>
        <taxon>Fungi</taxon>
        <taxon>Dikarya</taxon>
        <taxon>Basidiomycota</taxon>
        <taxon>Agaricomycotina</taxon>
        <taxon>Agaricomycetes</taxon>
        <taxon>Cantharellales</taxon>
        <taxon>Ceratobasidiaceae</taxon>
        <taxon>Rhizoctonia</taxon>
    </lineage>
</organism>
<dbReference type="InterPro" id="IPR004342">
    <property type="entry name" value="EXS_C"/>
</dbReference>
<dbReference type="GO" id="GO:0005886">
    <property type="term" value="C:plasma membrane"/>
    <property type="evidence" value="ECO:0007669"/>
    <property type="project" value="TreeGrafter"/>
</dbReference>
<evidence type="ECO:0000256" key="7">
    <source>
        <dbReference type="SAM" id="Phobius"/>
    </source>
</evidence>
<comment type="subcellular location">
    <subcellularLocation>
        <location evidence="1">Membrane</location>
        <topology evidence="1">Multi-pass membrane protein</topology>
    </subcellularLocation>
</comment>
<evidence type="ECO:0000256" key="3">
    <source>
        <dbReference type="ARBA" id="ARBA00022692"/>
    </source>
</evidence>
<reference evidence="10" key="1">
    <citation type="submission" date="2020-09" db="EMBL/GenBank/DDBJ databases">
        <title>Comparative genome analyses of four rice-infecting Rhizoctonia solani isolates reveal extensive enrichment of homogalacturonan modification genes.</title>
        <authorList>
            <person name="Lee D.-Y."/>
            <person name="Jeon J."/>
            <person name="Kim K.-T."/>
            <person name="Cheong K."/>
            <person name="Song H."/>
            <person name="Choi G."/>
            <person name="Ko J."/>
            <person name="Opiyo S.O."/>
            <person name="Zuo S."/>
            <person name="Madhav S."/>
            <person name="Lee Y.-H."/>
            <person name="Wang G.-L."/>
        </authorList>
    </citation>
    <scope>NUCLEOTIDE SEQUENCE</scope>
    <source>
        <strain evidence="10">AG1-IA YN-7</strain>
    </source>
</reference>
<evidence type="ECO:0000256" key="5">
    <source>
        <dbReference type="ARBA" id="ARBA00023136"/>
    </source>
</evidence>
<feature type="domain" description="EXS" evidence="8">
    <location>
        <begin position="711"/>
        <end position="906"/>
    </location>
</feature>
<proteinExistence type="inferred from homology"/>
<evidence type="ECO:0000256" key="6">
    <source>
        <dbReference type="SAM" id="MobiDB-lite"/>
    </source>
</evidence>
<evidence type="ECO:0000259" key="9">
    <source>
        <dbReference type="PROSITE" id="PS51382"/>
    </source>
</evidence>
<feature type="region of interest" description="Disordered" evidence="6">
    <location>
        <begin position="212"/>
        <end position="249"/>
    </location>
</feature>
<feature type="region of interest" description="Disordered" evidence="6">
    <location>
        <begin position="38"/>
        <end position="131"/>
    </location>
</feature>
<feature type="transmembrane region" description="Helical" evidence="7">
    <location>
        <begin position="515"/>
        <end position="534"/>
    </location>
</feature>
<feature type="domain" description="SPX" evidence="9">
    <location>
        <begin position="1"/>
        <end position="444"/>
    </location>
</feature>
<evidence type="ECO:0000313" key="11">
    <source>
        <dbReference type="Proteomes" id="UP000650582"/>
    </source>
</evidence>
<evidence type="ECO:0000256" key="2">
    <source>
        <dbReference type="ARBA" id="ARBA00009665"/>
    </source>
</evidence>
<feature type="region of interest" description="Disordered" evidence="6">
    <location>
        <begin position="899"/>
        <end position="918"/>
    </location>
</feature>
<evidence type="ECO:0000256" key="1">
    <source>
        <dbReference type="ARBA" id="ARBA00004141"/>
    </source>
</evidence>
<feature type="compositionally biased region" description="Polar residues" evidence="6">
    <location>
        <begin position="56"/>
        <end position="66"/>
    </location>
</feature>
<dbReference type="GO" id="GO:0006817">
    <property type="term" value="P:phosphate ion transport"/>
    <property type="evidence" value="ECO:0007669"/>
    <property type="project" value="TreeGrafter"/>
</dbReference>
<dbReference type="GO" id="GO:0005794">
    <property type="term" value="C:Golgi apparatus"/>
    <property type="evidence" value="ECO:0007669"/>
    <property type="project" value="TreeGrafter"/>
</dbReference>
<feature type="region of interest" description="Disordered" evidence="6">
    <location>
        <begin position="354"/>
        <end position="383"/>
    </location>
</feature>
<gene>
    <name evidence="10" type="ORF">RHS04_04267</name>
</gene>
<dbReference type="PROSITE" id="PS51382">
    <property type="entry name" value="SPX"/>
    <property type="match status" value="1"/>
</dbReference>
<comment type="similarity">
    <text evidence="2">Belongs to the SYG1 (TC 2.A.94) family.</text>
</comment>
<keyword evidence="5 7" id="KW-0472">Membrane</keyword>
<evidence type="ECO:0000259" key="8">
    <source>
        <dbReference type="PROSITE" id="PS51380"/>
    </source>
</evidence>
<dbReference type="Pfam" id="PF03124">
    <property type="entry name" value="EXS"/>
    <property type="match status" value="1"/>
</dbReference>
<feature type="transmembrane region" description="Helical" evidence="7">
    <location>
        <begin position="598"/>
        <end position="617"/>
    </location>
</feature>
<feature type="compositionally biased region" description="Basic and acidic residues" evidence="6">
    <location>
        <begin position="38"/>
        <end position="55"/>
    </location>
</feature>
<dbReference type="PROSITE" id="PS51380">
    <property type="entry name" value="EXS"/>
    <property type="match status" value="1"/>
</dbReference>
<feature type="compositionally biased region" description="Basic and acidic residues" evidence="6">
    <location>
        <begin position="116"/>
        <end position="126"/>
    </location>
</feature>
<dbReference type="AlphaFoldDB" id="A0A8H7H759"/>
<feature type="compositionally biased region" description="Polar residues" evidence="6">
    <location>
        <begin position="365"/>
        <end position="381"/>
    </location>
</feature>
<protein>
    <submittedName>
        <fullName evidence="10">EXS family</fullName>
    </submittedName>
</protein>
<dbReference type="InterPro" id="IPR004331">
    <property type="entry name" value="SPX_dom"/>
</dbReference>
<keyword evidence="3 7" id="KW-0812">Transmembrane</keyword>
<evidence type="ECO:0000256" key="4">
    <source>
        <dbReference type="ARBA" id="ARBA00022989"/>
    </source>
</evidence>
<feature type="transmembrane region" description="Helical" evidence="7">
    <location>
        <begin position="778"/>
        <end position="795"/>
    </location>
</feature>
<evidence type="ECO:0000313" key="10">
    <source>
        <dbReference type="EMBL" id="KAF8679718.1"/>
    </source>
</evidence>
<accession>A0A8H7H759</accession>
<feature type="compositionally biased region" description="Polar residues" evidence="6">
    <location>
        <begin position="212"/>
        <end position="221"/>
    </location>
</feature>
<dbReference type="PANTHER" id="PTHR10783:SF103">
    <property type="entry name" value="SOLUTE CARRIER FAMILY 53 MEMBER 1"/>
    <property type="match status" value="1"/>
</dbReference>
<name>A0A8H7H759_9AGAM</name>
<feature type="transmembrane region" description="Helical" evidence="7">
    <location>
        <begin position="554"/>
        <end position="577"/>
    </location>
</feature>
<dbReference type="EMBL" id="JACYCC010000037">
    <property type="protein sequence ID" value="KAF8679718.1"/>
    <property type="molecule type" value="Genomic_DNA"/>
</dbReference>
<dbReference type="GO" id="GO:0016036">
    <property type="term" value="P:cellular response to phosphate starvation"/>
    <property type="evidence" value="ECO:0007669"/>
    <property type="project" value="TreeGrafter"/>
</dbReference>
<dbReference type="GO" id="GO:0000822">
    <property type="term" value="F:inositol hexakisphosphate binding"/>
    <property type="evidence" value="ECO:0007669"/>
    <property type="project" value="TreeGrafter"/>
</dbReference>
<dbReference type="PANTHER" id="PTHR10783">
    <property type="entry name" value="XENOTROPIC AND POLYTROPIC RETROVIRUS RECEPTOR 1-RELATED"/>
    <property type="match status" value="1"/>
</dbReference>
<feature type="transmembrane region" description="Helical" evidence="7">
    <location>
        <begin position="824"/>
        <end position="845"/>
    </location>
</feature>
<dbReference type="Proteomes" id="UP000650582">
    <property type="component" value="Unassembled WGS sequence"/>
</dbReference>
<sequence>MKFARYLEDTQKLAHLDTLHRDYRGLKKKIAVVKRANEAAQERNSDSRVRIHDQARSSITEPSPGTSALRRRNYGAVGRTPPNAIGRTPPGANGRTPSITIGRTSGGAGSLLGEQQTRHSISEHVPHVLTPPAAANRSVKSARFRLSTDELGPDFELPPAMTSMDSLKDGTIVSHVTSNSTGAETRRALPSRVFSGTLSIVQSRNSTMKQSYEQTGLNDTPISVPAPASVRSNAETRATPRNPFSGMRRRFTTTSRHNDIGYSPPETIQELLAGIGPNELAFFAALDQEIDKVEAFYSERERDAQLKVAALKEQFHELRGHKQLSSVGNEGLWPGFLHLLDSINIASIPIPGQPNAGKSADASAKTETPLSNPQAHVSSSIAHDPDAYQRAKKKLKKARADVDRSYSGLELLQNYRILNMTGFRKALKKFDKTAKVIDGYIYWPILTVYEKMSTQNLYMREKIEPCKFASGDTCSGLLKEIERIYATRFEKGNEKKARVRLRATNRQSTHHFSTFRSGMLIGLALPALAMGIYYSLQEERRELIPEWAALLQVYAALCIPVIFSLLLGLNLVAWARARINFIFIFELDARTVIDAREYIELPAFLFATLAYAFWLSFSRAGAETVAPTSWPIMWLGLTAVVLLNPFPIFHRSARWWLLRTVGKLFVSGRTRVEFTDFWMGDQFCSLVYTMGNLYFLVCAYADHWHHIEQRCQLGPHWTIPLVLTALPSLIRLVQCVRRYVDSKNHIHLINGGKYTASIVSYIAYYGWRHYGSNRDFRMGVWILFATINSCYTSYWDLMMDWSVLQVKGVQYKFLRKELAYSNHILAYYVAIVTNVVLRFIWIWYIPSGGLPAGTRAFMFAILEMLRRVQWNFFRLENEHIGNADQFRVTREVPLPYVFTGDRDSDDEDHGAERPTRKLSVRLPVMSKDSSTDVEAEGQ</sequence>